<evidence type="ECO:0000313" key="3">
    <source>
        <dbReference type="EMBL" id="KAL5110705.1"/>
    </source>
</evidence>
<dbReference type="InterPro" id="IPR000467">
    <property type="entry name" value="G_patch_dom"/>
</dbReference>
<evidence type="ECO:0000259" key="2">
    <source>
        <dbReference type="PROSITE" id="PS50174"/>
    </source>
</evidence>
<gene>
    <name evidence="3" type="ORF">TcWFU_007718</name>
</gene>
<proteinExistence type="predicted"/>
<dbReference type="Proteomes" id="UP001651158">
    <property type="component" value="Unassembled WGS sequence"/>
</dbReference>
<sequence length="194" mass="20901">MTIKQAVSVGAKLEPWSVGVVFRLHSDSCLCILMAFINPKRTGGYILTPAGASIAEDESNVGQQMLKKMGWTPETGLGKNSNGIIEPVKRRALKPSTEDLARPKRARLTPTSGGDKGKELQPLGATSEPPHDDSGEKETLCSSKPAASEAESKECDSDEPPEEGRIEIKEETVRQRSAAFSTSNVHSLAGYPFY</sequence>
<comment type="caution">
    <text evidence="3">The sequence shown here is derived from an EMBL/GenBank/DDBJ whole genome shotgun (WGS) entry which is preliminary data.</text>
</comment>
<reference evidence="3 4" key="1">
    <citation type="journal article" date="2022" name="Front. Cell. Infect. Microbiol.">
        <title>The Genomes of Two Strains of Taenia crassiceps the Animal Model for the Study of Human Cysticercosis.</title>
        <authorList>
            <person name="Bobes R.J."/>
            <person name="Estrada K."/>
            <person name="Rios-Valencia D.G."/>
            <person name="Calderon-Gallegos A."/>
            <person name="de la Torre P."/>
            <person name="Carrero J.C."/>
            <person name="Sanchez-Flores A."/>
            <person name="Laclette J.P."/>
        </authorList>
    </citation>
    <scope>NUCLEOTIDE SEQUENCE [LARGE SCALE GENOMIC DNA]</scope>
    <source>
        <strain evidence="3">WFUcys</strain>
    </source>
</reference>
<keyword evidence="4" id="KW-1185">Reference proteome</keyword>
<feature type="compositionally biased region" description="Basic and acidic residues" evidence="1">
    <location>
        <begin position="162"/>
        <end position="174"/>
    </location>
</feature>
<dbReference type="SMART" id="SM00443">
    <property type="entry name" value="G_patch"/>
    <property type="match status" value="1"/>
</dbReference>
<organism evidence="3 4">
    <name type="scientific">Taenia crassiceps</name>
    <dbReference type="NCBI Taxonomy" id="6207"/>
    <lineage>
        <taxon>Eukaryota</taxon>
        <taxon>Metazoa</taxon>
        <taxon>Spiralia</taxon>
        <taxon>Lophotrochozoa</taxon>
        <taxon>Platyhelminthes</taxon>
        <taxon>Cestoda</taxon>
        <taxon>Eucestoda</taxon>
        <taxon>Cyclophyllidea</taxon>
        <taxon>Taeniidae</taxon>
        <taxon>Taenia</taxon>
    </lineage>
</organism>
<evidence type="ECO:0000313" key="4">
    <source>
        <dbReference type="Proteomes" id="UP001651158"/>
    </source>
</evidence>
<name>A0ABR4QM22_9CEST</name>
<dbReference type="Pfam" id="PF01585">
    <property type="entry name" value="G-patch"/>
    <property type="match status" value="1"/>
</dbReference>
<dbReference type="EMBL" id="JAKROA010000002">
    <property type="protein sequence ID" value="KAL5110705.1"/>
    <property type="molecule type" value="Genomic_DNA"/>
</dbReference>
<evidence type="ECO:0000256" key="1">
    <source>
        <dbReference type="SAM" id="MobiDB-lite"/>
    </source>
</evidence>
<feature type="compositionally biased region" description="Basic and acidic residues" evidence="1">
    <location>
        <begin position="129"/>
        <end position="139"/>
    </location>
</feature>
<feature type="region of interest" description="Disordered" evidence="1">
    <location>
        <begin position="71"/>
        <end position="194"/>
    </location>
</feature>
<feature type="domain" description="G-patch" evidence="2">
    <location>
        <begin position="58"/>
        <end position="89"/>
    </location>
</feature>
<accession>A0ABR4QM22</accession>
<dbReference type="PROSITE" id="PS50174">
    <property type="entry name" value="G_PATCH"/>
    <property type="match status" value="1"/>
</dbReference>
<protein>
    <recommendedName>
        <fullName evidence="2">G-patch domain-containing protein</fullName>
    </recommendedName>
</protein>